<evidence type="ECO:0000313" key="2">
    <source>
        <dbReference type="Proteomes" id="UP000076154"/>
    </source>
</evidence>
<keyword evidence="2" id="KW-1185">Reference proteome</keyword>
<sequence>MAEDHPYPDDGWDMRVQWLHEYAQFKTEHDPSGEYTPFIDHLQFLLGPELQTSLKLPFVDEAGNEYPPLLSSDYINTIPVVKPHLEHLIVLLSEEQPTPRPAEIPTSSMSFGDDNVEDDYHVAYANWREGLLRSVLSSRHLLNSLKWDELEESANRPTFGPAVWSGWSESLQKTLLELHPHWESHDPLVRQVHMINCFPAPPIKISLPSLSLPVVPRMSPPPGYRCATYDQAKVIAPWAGILSQASVDFRSISLIVPLLGFHDEDFDPNGEVTRVYLQGLIMTLCLAKCRRKDQPQHVLSQDASWIDAHDLPVVTATTKEGDNVFLHPQVCDTVIDYFARKLWDDGERQWMVTNATAFIRLDLEQHPLSKAGLKRTYQGRYQRKVERIARLAECNHDDGLLASSPNTVALLNAKREPFCGSIFKEFVAGFMLSSDTLWSYARLFEITPKDNLSKPFLHNAILLFALASRVAADKRDILSDEKLNRNERDLCQEYAEALTPETVYSVSQSVQIRRAMRNVPATRPTYDAAPFSRDGNNSGVVSIPLTPENDCQIIMTAREASSS</sequence>
<proteinExistence type="predicted"/>
<protein>
    <submittedName>
        <fullName evidence="1">Uncharacterized protein</fullName>
    </submittedName>
</protein>
<dbReference type="InParanoid" id="A0A369JZ92"/>
<organism evidence="1 2">
    <name type="scientific">Hypsizygus marmoreus</name>
    <name type="common">White beech mushroom</name>
    <name type="synonym">Agaricus marmoreus</name>
    <dbReference type="NCBI Taxonomy" id="39966"/>
    <lineage>
        <taxon>Eukaryota</taxon>
        <taxon>Fungi</taxon>
        <taxon>Dikarya</taxon>
        <taxon>Basidiomycota</taxon>
        <taxon>Agaricomycotina</taxon>
        <taxon>Agaricomycetes</taxon>
        <taxon>Agaricomycetidae</taxon>
        <taxon>Agaricales</taxon>
        <taxon>Tricholomatineae</taxon>
        <taxon>Lyophyllaceae</taxon>
        <taxon>Hypsizygus</taxon>
    </lineage>
</organism>
<reference evidence="1" key="1">
    <citation type="submission" date="2018-04" db="EMBL/GenBank/DDBJ databases">
        <title>Whole genome sequencing of Hypsizygus marmoreus.</title>
        <authorList>
            <person name="Choi I.-G."/>
            <person name="Min B."/>
            <person name="Kim J.-G."/>
            <person name="Kim S."/>
            <person name="Oh Y.-L."/>
            <person name="Kong W.-S."/>
            <person name="Park H."/>
            <person name="Jeong J."/>
            <person name="Song E.-S."/>
        </authorList>
    </citation>
    <scope>NUCLEOTIDE SEQUENCE [LARGE SCALE GENOMIC DNA]</scope>
    <source>
        <strain evidence="1">51987-8</strain>
    </source>
</reference>
<dbReference type="Proteomes" id="UP000076154">
    <property type="component" value="Unassembled WGS sequence"/>
</dbReference>
<name>A0A369JZ92_HYPMA</name>
<comment type="caution">
    <text evidence="1">The sequence shown here is derived from an EMBL/GenBank/DDBJ whole genome shotgun (WGS) entry which is preliminary data.</text>
</comment>
<dbReference type="AlphaFoldDB" id="A0A369JZ92"/>
<accession>A0A369JZ92</accession>
<evidence type="ECO:0000313" key="1">
    <source>
        <dbReference type="EMBL" id="RDB25675.1"/>
    </source>
</evidence>
<dbReference type="EMBL" id="LUEZ02000040">
    <property type="protein sequence ID" value="RDB25675.1"/>
    <property type="molecule type" value="Genomic_DNA"/>
</dbReference>
<gene>
    <name evidence="1" type="ORF">Hypma_006978</name>
</gene>